<sequence length="79" mass="9262">MKLFEVEEITHIYMYMQIKATPTPHGLQFQFKALILLNVIEPQCILPWIMSSCPFLYGPTRTTHIKDKHYNAALRIEVV</sequence>
<reference evidence="1" key="2">
    <citation type="journal article" date="2015" name="Fish Shellfish Immunol.">
        <title>Early steps in the European eel (Anguilla anguilla)-Vibrio vulnificus interaction in the gills: Role of the RtxA13 toxin.</title>
        <authorList>
            <person name="Callol A."/>
            <person name="Pajuelo D."/>
            <person name="Ebbesson L."/>
            <person name="Teles M."/>
            <person name="MacKenzie S."/>
            <person name="Amaro C."/>
        </authorList>
    </citation>
    <scope>NUCLEOTIDE SEQUENCE</scope>
</reference>
<dbReference type="EMBL" id="GBXM01011069">
    <property type="protein sequence ID" value="JAH97508.1"/>
    <property type="molecule type" value="Transcribed_RNA"/>
</dbReference>
<evidence type="ECO:0000313" key="1">
    <source>
        <dbReference type="EMBL" id="JAH97508.1"/>
    </source>
</evidence>
<organism evidence="1">
    <name type="scientific">Anguilla anguilla</name>
    <name type="common">European freshwater eel</name>
    <name type="synonym">Muraena anguilla</name>
    <dbReference type="NCBI Taxonomy" id="7936"/>
    <lineage>
        <taxon>Eukaryota</taxon>
        <taxon>Metazoa</taxon>
        <taxon>Chordata</taxon>
        <taxon>Craniata</taxon>
        <taxon>Vertebrata</taxon>
        <taxon>Euteleostomi</taxon>
        <taxon>Actinopterygii</taxon>
        <taxon>Neopterygii</taxon>
        <taxon>Teleostei</taxon>
        <taxon>Anguilliformes</taxon>
        <taxon>Anguillidae</taxon>
        <taxon>Anguilla</taxon>
    </lineage>
</organism>
<reference evidence="1" key="1">
    <citation type="submission" date="2014-11" db="EMBL/GenBank/DDBJ databases">
        <authorList>
            <person name="Amaro Gonzalez C."/>
        </authorList>
    </citation>
    <scope>NUCLEOTIDE SEQUENCE</scope>
</reference>
<protein>
    <submittedName>
        <fullName evidence="1">Uncharacterized protein</fullName>
    </submittedName>
</protein>
<accession>A0A0E9X737</accession>
<name>A0A0E9X737_ANGAN</name>
<proteinExistence type="predicted"/>
<dbReference type="AlphaFoldDB" id="A0A0E9X737"/>